<feature type="transmembrane region" description="Helical" evidence="19">
    <location>
        <begin position="29"/>
        <end position="46"/>
    </location>
</feature>
<dbReference type="PANTHER" id="PTHR34299">
    <property type="entry name" value="DIACYLGLYCEROL KINASE"/>
    <property type="match status" value="1"/>
</dbReference>
<keyword evidence="9 17" id="KW-0067">ATP-binding</keyword>
<evidence type="ECO:0000256" key="8">
    <source>
        <dbReference type="ARBA" id="ARBA00022777"/>
    </source>
</evidence>
<organism evidence="20 21">
    <name type="scientific">Syntrophomonas zehnderi OL-4</name>
    <dbReference type="NCBI Taxonomy" id="690567"/>
    <lineage>
        <taxon>Bacteria</taxon>
        <taxon>Bacillati</taxon>
        <taxon>Bacillota</taxon>
        <taxon>Clostridia</taxon>
        <taxon>Eubacteriales</taxon>
        <taxon>Syntrophomonadaceae</taxon>
        <taxon>Syntrophomonas</taxon>
    </lineage>
</organism>
<evidence type="ECO:0000256" key="16">
    <source>
        <dbReference type="PIRSR" id="PIRSR600829-2"/>
    </source>
</evidence>
<evidence type="ECO:0000256" key="14">
    <source>
        <dbReference type="ARBA" id="ARBA00023264"/>
    </source>
</evidence>
<dbReference type="EMBL" id="CGIH01000044">
    <property type="protein sequence ID" value="CFY00768.1"/>
    <property type="molecule type" value="Genomic_DNA"/>
</dbReference>
<keyword evidence="14" id="KW-1208">Phospholipid metabolism</keyword>
<evidence type="ECO:0000256" key="4">
    <source>
        <dbReference type="ARBA" id="ARBA00022516"/>
    </source>
</evidence>
<keyword evidence="6 19" id="KW-0812">Transmembrane</keyword>
<dbReference type="GO" id="GO:0005886">
    <property type="term" value="C:plasma membrane"/>
    <property type="evidence" value="ECO:0007669"/>
    <property type="project" value="UniProtKB-SubCell"/>
</dbReference>
<evidence type="ECO:0000256" key="5">
    <source>
        <dbReference type="ARBA" id="ARBA00022679"/>
    </source>
</evidence>
<evidence type="ECO:0000313" key="20">
    <source>
        <dbReference type="EMBL" id="CFY00768.1"/>
    </source>
</evidence>
<comment type="cofactor">
    <cofactor evidence="18">
        <name>Mg(2+)</name>
        <dbReference type="ChEBI" id="CHEBI:18420"/>
    </cofactor>
    <text evidence="18">Mn(2+), Zn(2+), Cd(2+) and Co(2+) support activity to lesser extents.</text>
</comment>
<sequence>MGRRSLKDSFSNALDGIGYAVVSGRNMRIHLLAAVLAILTGVWLGINRHEWVMIFICVFMVLTVETINSALEKTVDLITSKYHPLAKHAKNMAAGAVLFTAVNAVIVGILVFGPYLLKKF</sequence>
<evidence type="ECO:0000256" key="9">
    <source>
        <dbReference type="ARBA" id="ARBA00022840"/>
    </source>
</evidence>
<keyword evidence="5" id="KW-0808">Transferase</keyword>
<feature type="transmembrane region" description="Helical" evidence="19">
    <location>
        <begin position="52"/>
        <end position="71"/>
    </location>
</feature>
<comment type="similarity">
    <text evidence="2">Belongs to the bacterial diacylglycerol kinase family.</text>
</comment>
<evidence type="ECO:0000256" key="10">
    <source>
        <dbReference type="ARBA" id="ARBA00022989"/>
    </source>
</evidence>
<evidence type="ECO:0000256" key="1">
    <source>
        <dbReference type="ARBA" id="ARBA00004651"/>
    </source>
</evidence>
<keyword evidence="8 20" id="KW-0418">Kinase</keyword>
<evidence type="ECO:0000256" key="18">
    <source>
        <dbReference type="PIRSR" id="PIRSR600829-4"/>
    </source>
</evidence>
<keyword evidence="7 17" id="KW-0547">Nucleotide-binding</keyword>
<evidence type="ECO:0000256" key="2">
    <source>
        <dbReference type="ARBA" id="ARBA00005967"/>
    </source>
</evidence>
<dbReference type="RefSeq" id="WP_046499559.1">
    <property type="nucleotide sequence ID" value="NZ_CGIH01000044.1"/>
</dbReference>
<dbReference type="PANTHER" id="PTHR34299:SF1">
    <property type="entry name" value="DIACYLGLYCEROL KINASE"/>
    <property type="match status" value="1"/>
</dbReference>
<feature type="binding site" evidence="18">
    <location>
        <position position="72"/>
    </location>
    <ligand>
        <name>a divalent metal cation</name>
        <dbReference type="ChEBI" id="CHEBI:60240"/>
    </ligand>
</feature>
<dbReference type="Gene3D" id="1.10.287.3610">
    <property type="match status" value="1"/>
</dbReference>
<dbReference type="InterPro" id="IPR033717">
    <property type="entry name" value="UDPK"/>
</dbReference>
<evidence type="ECO:0000256" key="19">
    <source>
        <dbReference type="SAM" id="Phobius"/>
    </source>
</evidence>
<keyword evidence="18" id="KW-0479">Metal-binding</keyword>
<dbReference type="PROSITE" id="PS01069">
    <property type="entry name" value="DAGK_PROKAR"/>
    <property type="match status" value="1"/>
</dbReference>
<accession>A0A0E3W3R6</accession>
<dbReference type="GO" id="GO:0016301">
    <property type="term" value="F:kinase activity"/>
    <property type="evidence" value="ECO:0007669"/>
    <property type="project" value="UniProtKB-KW"/>
</dbReference>
<evidence type="ECO:0000256" key="6">
    <source>
        <dbReference type="ARBA" id="ARBA00022692"/>
    </source>
</evidence>
<dbReference type="InterPro" id="IPR000829">
    <property type="entry name" value="DAGK"/>
</dbReference>
<evidence type="ECO:0000256" key="17">
    <source>
        <dbReference type="PIRSR" id="PIRSR600829-3"/>
    </source>
</evidence>
<keyword evidence="3" id="KW-1003">Cell membrane</keyword>
<dbReference type="STRING" id="690567.2101"/>
<evidence type="ECO:0000313" key="21">
    <source>
        <dbReference type="Proteomes" id="UP000045545"/>
    </source>
</evidence>
<comment type="subcellular location">
    <subcellularLocation>
        <location evidence="1">Cell membrane</location>
        <topology evidence="1">Multi-pass membrane protein</topology>
    </subcellularLocation>
</comment>
<keyword evidence="12 19" id="KW-0472">Membrane</keyword>
<dbReference type="GO" id="GO:0046872">
    <property type="term" value="F:metal ion binding"/>
    <property type="evidence" value="ECO:0007669"/>
    <property type="project" value="UniProtKB-KW"/>
</dbReference>
<dbReference type="GO" id="GO:0008654">
    <property type="term" value="P:phospholipid biosynthetic process"/>
    <property type="evidence" value="ECO:0007669"/>
    <property type="project" value="UniProtKB-KW"/>
</dbReference>
<evidence type="ECO:0000256" key="3">
    <source>
        <dbReference type="ARBA" id="ARBA00022475"/>
    </source>
</evidence>
<dbReference type="AlphaFoldDB" id="A0A0E3W3R6"/>
<gene>
    <name evidence="20" type="ORF">2101</name>
</gene>
<keyword evidence="11" id="KW-0443">Lipid metabolism</keyword>
<dbReference type="OrthoDB" id="9789934at2"/>
<evidence type="ECO:0000256" key="15">
    <source>
        <dbReference type="PIRSR" id="PIRSR600829-1"/>
    </source>
</evidence>
<keyword evidence="18" id="KW-0460">Magnesium</keyword>
<reference evidence="20 21" key="1">
    <citation type="submission" date="2015-03" db="EMBL/GenBank/DDBJ databases">
        <authorList>
            <person name="Murphy D."/>
        </authorList>
    </citation>
    <scope>NUCLEOTIDE SEQUENCE [LARGE SCALE GENOMIC DNA]</scope>
    <source>
        <strain evidence="20 21">OL-4</strain>
    </source>
</reference>
<feature type="binding site" evidence="17">
    <location>
        <position position="72"/>
    </location>
    <ligand>
        <name>ATP</name>
        <dbReference type="ChEBI" id="CHEBI:30616"/>
    </ligand>
</feature>
<protein>
    <submittedName>
        <fullName evidence="20">Diacylglycerol kinase, prokaryotic</fullName>
    </submittedName>
</protein>
<feature type="transmembrane region" description="Helical" evidence="19">
    <location>
        <begin position="92"/>
        <end position="117"/>
    </location>
</feature>
<feature type="active site" description="Proton acceptor" evidence="15">
    <location>
        <position position="65"/>
    </location>
</feature>
<dbReference type="Proteomes" id="UP000045545">
    <property type="component" value="Unassembled WGS sequence"/>
</dbReference>
<keyword evidence="13" id="KW-0594">Phospholipid biosynthesis</keyword>
<dbReference type="CDD" id="cd14265">
    <property type="entry name" value="UDPK_IM_like"/>
    <property type="match status" value="1"/>
</dbReference>
<dbReference type="Pfam" id="PF01219">
    <property type="entry name" value="DAGK_prokar"/>
    <property type="match status" value="1"/>
</dbReference>
<dbReference type="GO" id="GO:0005524">
    <property type="term" value="F:ATP binding"/>
    <property type="evidence" value="ECO:0007669"/>
    <property type="project" value="UniProtKB-KW"/>
</dbReference>
<dbReference type="InterPro" id="IPR036945">
    <property type="entry name" value="DAGK_sf"/>
</dbReference>
<evidence type="ECO:0000256" key="7">
    <source>
        <dbReference type="ARBA" id="ARBA00022741"/>
    </source>
</evidence>
<proteinExistence type="inferred from homology"/>
<evidence type="ECO:0000256" key="11">
    <source>
        <dbReference type="ARBA" id="ARBA00023098"/>
    </source>
</evidence>
<evidence type="ECO:0000256" key="12">
    <source>
        <dbReference type="ARBA" id="ARBA00023136"/>
    </source>
</evidence>
<name>A0A0E3W3R6_9FIRM</name>
<evidence type="ECO:0000256" key="13">
    <source>
        <dbReference type="ARBA" id="ARBA00023209"/>
    </source>
</evidence>
<keyword evidence="21" id="KW-1185">Reference proteome</keyword>
<feature type="binding site" evidence="16">
    <location>
        <position position="65"/>
    </location>
    <ligand>
        <name>substrate</name>
    </ligand>
</feature>
<keyword evidence="10 19" id="KW-1133">Transmembrane helix</keyword>
<keyword evidence="4" id="KW-0444">Lipid biosynthesis</keyword>